<dbReference type="RefSeq" id="WP_187584179.1">
    <property type="nucleotide sequence ID" value="NZ_JACLHY010000008.1"/>
</dbReference>
<comment type="caution">
    <text evidence="2">The sequence shown here is derived from an EMBL/GenBank/DDBJ whole genome shotgun (WGS) entry which is preliminary data.</text>
</comment>
<dbReference type="Pfam" id="PF13585">
    <property type="entry name" value="CHU_C"/>
    <property type="match status" value="1"/>
</dbReference>
<keyword evidence="1" id="KW-0732">Signal</keyword>
<reference evidence="2 3" key="1">
    <citation type="submission" date="2020-08" db="EMBL/GenBank/DDBJ databases">
        <title>Arenibacter gaetbuli sp. nov., isolated from a sand dune.</title>
        <authorList>
            <person name="Park S."/>
            <person name="Yoon J.-H."/>
        </authorList>
    </citation>
    <scope>NUCLEOTIDE SEQUENCE [LARGE SCALE GENOMIC DNA]</scope>
    <source>
        <strain evidence="2 3">BSSL-BM3</strain>
    </source>
</reference>
<keyword evidence="3" id="KW-1185">Reference proteome</keyword>
<evidence type="ECO:0000256" key="1">
    <source>
        <dbReference type="SAM" id="SignalP"/>
    </source>
</evidence>
<proteinExistence type="predicted"/>
<dbReference type="NCBIfam" id="TIGR04131">
    <property type="entry name" value="Bac_Flav_CTERM"/>
    <property type="match status" value="1"/>
</dbReference>
<organism evidence="2 3">
    <name type="scientific">Arenibacter arenosicollis</name>
    <dbReference type="NCBI Taxonomy" id="2762274"/>
    <lineage>
        <taxon>Bacteria</taxon>
        <taxon>Pseudomonadati</taxon>
        <taxon>Bacteroidota</taxon>
        <taxon>Flavobacteriia</taxon>
        <taxon>Flavobacteriales</taxon>
        <taxon>Flavobacteriaceae</taxon>
        <taxon>Arenibacter</taxon>
    </lineage>
</organism>
<evidence type="ECO:0000313" key="3">
    <source>
        <dbReference type="Proteomes" id="UP000618952"/>
    </source>
</evidence>
<evidence type="ECO:0000313" key="2">
    <source>
        <dbReference type="EMBL" id="MBC8768377.1"/>
    </source>
</evidence>
<gene>
    <name evidence="2" type="ORF">H4O18_10260</name>
</gene>
<name>A0ABR7QN34_9FLAO</name>
<dbReference type="EMBL" id="JACLHY010000008">
    <property type="protein sequence ID" value="MBC8768377.1"/>
    <property type="molecule type" value="Genomic_DNA"/>
</dbReference>
<dbReference type="InterPro" id="IPR026341">
    <property type="entry name" value="T9SS_type_B"/>
</dbReference>
<dbReference type="Proteomes" id="UP000618952">
    <property type="component" value="Unassembled WGS sequence"/>
</dbReference>
<accession>A0ABR7QN34</accession>
<sequence>MRKILLYLPLALFGLVSYAQLECPTLVSPPNGSVNIPSTTTISWTETPGASGYLLTLGTSATADDILSKTIYMVNYTEEIDFPNNATIFVTITPFNDMEIASGCPKYSFNSVEECWLYLEPQRDIVVCENYKLPDLPSGNQYNTETNGTGNTLNAGDIITKNQLIYIITDTGLCWEQSNFSVTIDPTSCIDMTKNTVYPKFFTPNGDGINDFWHPNWADLNPTLRSAVFIYDRYGKLVRQLEYDSQGWDGSSQGAPLPESDYWFTLNLGDNNYLSGHFALKR</sequence>
<protein>
    <submittedName>
        <fullName evidence="2">T9SS type B sorting domain-containing protein</fullName>
    </submittedName>
</protein>
<feature type="signal peptide" evidence="1">
    <location>
        <begin position="1"/>
        <end position="19"/>
    </location>
</feature>
<feature type="chain" id="PRO_5045911256" evidence="1">
    <location>
        <begin position="20"/>
        <end position="282"/>
    </location>
</feature>